<name>D8QBS3_SCHCM</name>
<accession>D8QBS3</accession>
<gene>
    <name evidence="3" type="ORF">SCHCODRAFT_85716</name>
</gene>
<organism evidence="4">
    <name type="scientific">Schizophyllum commune (strain H4-8 / FGSC 9210)</name>
    <name type="common">Split gill fungus</name>
    <dbReference type="NCBI Taxonomy" id="578458"/>
    <lineage>
        <taxon>Eukaryota</taxon>
        <taxon>Fungi</taxon>
        <taxon>Dikarya</taxon>
        <taxon>Basidiomycota</taxon>
        <taxon>Agaricomycotina</taxon>
        <taxon>Agaricomycetes</taxon>
        <taxon>Agaricomycetidae</taxon>
        <taxon>Agaricales</taxon>
        <taxon>Schizophyllaceae</taxon>
        <taxon>Schizophyllum</taxon>
    </lineage>
</organism>
<feature type="transmembrane region" description="Helical" evidence="2">
    <location>
        <begin position="39"/>
        <end position="56"/>
    </location>
</feature>
<dbReference type="EMBL" id="GL377309">
    <property type="protein sequence ID" value="EFI94805.1"/>
    <property type="molecule type" value="Genomic_DNA"/>
</dbReference>
<proteinExistence type="predicted"/>
<feature type="transmembrane region" description="Helical" evidence="2">
    <location>
        <begin position="76"/>
        <end position="97"/>
    </location>
</feature>
<evidence type="ECO:0000313" key="3">
    <source>
        <dbReference type="EMBL" id="EFI94805.1"/>
    </source>
</evidence>
<dbReference type="InParanoid" id="D8QBS3"/>
<keyword evidence="4" id="KW-1185">Reference proteome</keyword>
<evidence type="ECO:0000313" key="4">
    <source>
        <dbReference type="Proteomes" id="UP000007431"/>
    </source>
</evidence>
<sequence>MHPAPLSSAPSQRLPYASSSPSTTCTGHAAPRARNHSSLLTLGAAFVLYCVLYLLPSSFPLELVCERAELFVTLCYLPYACYLASSSYSTFACYLFILY</sequence>
<dbReference type="HOGENOM" id="CLU_2321691_0_0_1"/>
<feature type="compositionally biased region" description="Polar residues" evidence="1">
    <location>
        <begin position="17"/>
        <end position="26"/>
    </location>
</feature>
<feature type="region of interest" description="Disordered" evidence="1">
    <location>
        <begin position="1"/>
        <end position="30"/>
    </location>
</feature>
<keyword evidence="2" id="KW-1133">Transmembrane helix</keyword>
<dbReference type="Proteomes" id="UP000007431">
    <property type="component" value="Unassembled WGS sequence"/>
</dbReference>
<dbReference type="AlphaFoldDB" id="D8QBS3"/>
<keyword evidence="2" id="KW-0472">Membrane</keyword>
<reference evidence="3 4" key="1">
    <citation type="journal article" date="2010" name="Nat. Biotechnol.">
        <title>Genome sequence of the model mushroom Schizophyllum commune.</title>
        <authorList>
            <person name="Ohm R.A."/>
            <person name="de Jong J.F."/>
            <person name="Lugones L.G."/>
            <person name="Aerts A."/>
            <person name="Kothe E."/>
            <person name="Stajich J.E."/>
            <person name="de Vries R.P."/>
            <person name="Record E."/>
            <person name="Levasseur A."/>
            <person name="Baker S.E."/>
            <person name="Bartholomew K.A."/>
            <person name="Coutinho P.M."/>
            <person name="Erdmann S."/>
            <person name="Fowler T.J."/>
            <person name="Gathman A.C."/>
            <person name="Lombard V."/>
            <person name="Henrissat B."/>
            <person name="Knabe N."/>
            <person name="Kuees U."/>
            <person name="Lilly W.W."/>
            <person name="Lindquist E."/>
            <person name="Lucas S."/>
            <person name="Magnuson J.K."/>
            <person name="Piumi F."/>
            <person name="Raudaskoski M."/>
            <person name="Salamov A."/>
            <person name="Schmutz J."/>
            <person name="Schwarze F.W.M.R."/>
            <person name="vanKuyk P.A."/>
            <person name="Horton J.S."/>
            <person name="Grigoriev I.V."/>
            <person name="Woesten H.A.B."/>
        </authorList>
    </citation>
    <scope>NUCLEOTIDE SEQUENCE [LARGE SCALE GENOMIC DNA]</scope>
    <source>
        <strain evidence="4">H4-8 / FGSC 9210</strain>
    </source>
</reference>
<evidence type="ECO:0000256" key="2">
    <source>
        <dbReference type="SAM" id="Phobius"/>
    </source>
</evidence>
<evidence type="ECO:0000256" key="1">
    <source>
        <dbReference type="SAM" id="MobiDB-lite"/>
    </source>
</evidence>
<keyword evidence="2" id="KW-0812">Transmembrane</keyword>
<protein>
    <submittedName>
        <fullName evidence="3">Expressed protein</fullName>
    </submittedName>
</protein>
<dbReference type="VEuPathDB" id="FungiDB:SCHCODRAFT_01130637"/>